<keyword evidence="4" id="KW-1185">Reference proteome</keyword>
<dbReference type="PANTHER" id="PTHR47751">
    <property type="entry name" value="SUPERFAMILY HYDROLASE, PUTATIVE (AFU_ORTHOLOGUE AFUA_2G16580)-RELATED"/>
    <property type="match status" value="1"/>
</dbReference>
<accession>A0ABR2X7Y1</accession>
<reference evidence="3 4" key="1">
    <citation type="submission" date="2024-02" db="EMBL/GenBank/DDBJ databases">
        <title>First draft genome assembly of two strains of Seiridium cardinale.</title>
        <authorList>
            <person name="Emiliani G."/>
            <person name="Scali E."/>
        </authorList>
    </citation>
    <scope>NUCLEOTIDE SEQUENCE [LARGE SCALE GENOMIC DNA]</scope>
    <source>
        <strain evidence="3 4">BM-138-000479</strain>
    </source>
</reference>
<evidence type="ECO:0000259" key="2">
    <source>
        <dbReference type="Pfam" id="PF12697"/>
    </source>
</evidence>
<gene>
    <name evidence="3" type="ORF">SCAR479_13443</name>
</gene>
<protein>
    <submittedName>
        <fullName evidence="3">Alpha/Beta hydrolase protein</fullName>
    </submittedName>
</protein>
<dbReference type="PANTHER" id="PTHR47751:SF2">
    <property type="entry name" value="DLTD N-TERMINAL DOMAIN PROTEIN (AFU_ORTHOLOGUE AFUA_8G00380)-RELATED"/>
    <property type="match status" value="1"/>
</dbReference>
<evidence type="ECO:0000256" key="1">
    <source>
        <dbReference type="ARBA" id="ARBA00029464"/>
    </source>
</evidence>
<dbReference type="Proteomes" id="UP001465668">
    <property type="component" value="Unassembled WGS sequence"/>
</dbReference>
<proteinExistence type="inferred from homology"/>
<dbReference type="GO" id="GO:0016787">
    <property type="term" value="F:hydrolase activity"/>
    <property type="evidence" value="ECO:0007669"/>
    <property type="project" value="UniProtKB-KW"/>
</dbReference>
<keyword evidence="3" id="KW-0378">Hydrolase</keyword>
<evidence type="ECO:0000313" key="4">
    <source>
        <dbReference type="Proteomes" id="UP001465668"/>
    </source>
</evidence>
<dbReference type="InterPro" id="IPR029058">
    <property type="entry name" value="AB_hydrolase_fold"/>
</dbReference>
<comment type="caution">
    <text evidence="3">The sequence shown here is derived from an EMBL/GenBank/DDBJ whole genome shotgun (WGS) entry which is preliminary data.</text>
</comment>
<dbReference type="InterPro" id="IPR000073">
    <property type="entry name" value="AB_hydrolase_1"/>
</dbReference>
<organism evidence="3 4">
    <name type="scientific">Seiridium cardinale</name>
    <dbReference type="NCBI Taxonomy" id="138064"/>
    <lineage>
        <taxon>Eukaryota</taxon>
        <taxon>Fungi</taxon>
        <taxon>Dikarya</taxon>
        <taxon>Ascomycota</taxon>
        <taxon>Pezizomycotina</taxon>
        <taxon>Sordariomycetes</taxon>
        <taxon>Xylariomycetidae</taxon>
        <taxon>Amphisphaeriales</taxon>
        <taxon>Sporocadaceae</taxon>
        <taxon>Seiridium</taxon>
    </lineage>
</organism>
<dbReference type="EMBL" id="JARVKM010000107">
    <property type="protein sequence ID" value="KAK9769898.1"/>
    <property type="molecule type" value="Genomic_DNA"/>
</dbReference>
<comment type="similarity">
    <text evidence="1">Belongs to the polyketide transferase af380 family.</text>
</comment>
<sequence length="424" mass="47257">MANKYEKVSFRTLDGLTLRAHIYPSNEADPGPGIILLPGFSFVKETLVPRVAEHFQSAGITALAYDPRTLGESDGMPRCDIDPPKHVADFHDALTFLSEHPKVDPARIAYWGFSFNGIVALNAAALDRRAKCVIAISPLMDLSYPERDLQNMLADAMKDRAAQLAGQAPRYVPVVQKNGTCPYGWGAGTSLKEYLVAERIAALVPTYKNETTLQSHYRISTWRPYELLPLIEPTPVLIVTAMQDYMSPPEKQKALYDGLKGPKEYLLVPNKGHMDLLGGSGFEALMAKQVDFLARHLGTQDPLIPPLNTMIFGEDTSGYRLGSSVAQREIQPKDSEAFLSPNLPPLAVISLFRAHREMEGTYLFFNSLFGQMHDEPWRADRYSITPSDSIPFKVVLLKRYVLQTDGTRKHLWSTAITGHRPSRS</sequence>
<dbReference type="InterPro" id="IPR051411">
    <property type="entry name" value="Polyketide_trans_af380"/>
</dbReference>
<feature type="domain" description="AB hydrolase-1" evidence="2">
    <location>
        <begin position="34"/>
        <end position="275"/>
    </location>
</feature>
<dbReference type="Gene3D" id="1.10.10.800">
    <property type="match status" value="1"/>
</dbReference>
<evidence type="ECO:0000313" key="3">
    <source>
        <dbReference type="EMBL" id="KAK9769898.1"/>
    </source>
</evidence>
<dbReference type="Pfam" id="PF12697">
    <property type="entry name" value="Abhydrolase_6"/>
    <property type="match status" value="1"/>
</dbReference>
<name>A0ABR2X7Y1_9PEZI</name>
<dbReference type="SUPFAM" id="SSF53474">
    <property type="entry name" value="alpha/beta-Hydrolases"/>
    <property type="match status" value="1"/>
</dbReference>
<dbReference type="Gene3D" id="3.40.50.1820">
    <property type="entry name" value="alpha/beta hydrolase"/>
    <property type="match status" value="1"/>
</dbReference>